<reference evidence="9" key="1">
    <citation type="submission" date="2025-08" db="UniProtKB">
        <authorList>
            <consortium name="RefSeq"/>
        </authorList>
    </citation>
    <scope>IDENTIFICATION</scope>
    <source>
        <tissue evidence="9">Sperm</tissue>
    </source>
</reference>
<evidence type="ECO:0000256" key="2">
    <source>
        <dbReference type="ARBA" id="ARBA00022723"/>
    </source>
</evidence>
<evidence type="ECO:0000256" key="6">
    <source>
        <dbReference type="SAM" id="MobiDB-lite"/>
    </source>
</evidence>
<feature type="compositionally biased region" description="Basic and acidic residues" evidence="6">
    <location>
        <begin position="139"/>
        <end position="148"/>
    </location>
</feature>
<dbReference type="InterPro" id="IPR036922">
    <property type="entry name" value="Rieske_2Fe-2S_sf"/>
</dbReference>
<comment type="cofactor">
    <cofactor evidence="5">
        <name>[2Fe-2S] cluster</name>
        <dbReference type="ChEBI" id="CHEBI:190135"/>
    </cofactor>
</comment>
<evidence type="ECO:0000256" key="5">
    <source>
        <dbReference type="ARBA" id="ARBA00034078"/>
    </source>
</evidence>
<dbReference type="PANTHER" id="PTHR21496">
    <property type="entry name" value="FERREDOXIN-RELATED"/>
    <property type="match status" value="1"/>
</dbReference>
<evidence type="ECO:0000256" key="3">
    <source>
        <dbReference type="ARBA" id="ARBA00023004"/>
    </source>
</evidence>
<feature type="compositionally biased region" description="Basic residues" evidence="6">
    <location>
        <begin position="149"/>
        <end position="158"/>
    </location>
</feature>
<evidence type="ECO:0000259" key="7">
    <source>
        <dbReference type="PROSITE" id="PS51296"/>
    </source>
</evidence>
<name>A0AAJ7WV06_PETMA</name>
<dbReference type="PANTHER" id="PTHR21496:SF0">
    <property type="entry name" value="RIESKE DOMAIN-CONTAINING PROTEIN"/>
    <property type="match status" value="1"/>
</dbReference>
<organism evidence="8 9">
    <name type="scientific">Petromyzon marinus</name>
    <name type="common">Sea lamprey</name>
    <dbReference type="NCBI Taxonomy" id="7757"/>
    <lineage>
        <taxon>Eukaryota</taxon>
        <taxon>Metazoa</taxon>
        <taxon>Chordata</taxon>
        <taxon>Craniata</taxon>
        <taxon>Vertebrata</taxon>
        <taxon>Cyclostomata</taxon>
        <taxon>Hyperoartia</taxon>
        <taxon>Petromyzontiformes</taxon>
        <taxon>Petromyzontidae</taxon>
        <taxon>Petromyzon</taxon>
    </lineage>
</organism>
<protein>
    <submittedName>
        <fullName evidence="9">Rieske domain-containing protein-like</fullName>
    </submittedName>
</protein>
<dbReference type="Proteomes" id="UP001318040">
    <property type="component" value="Chromosome 16"/>
</dbReference>
<gene>
    <name evidence="9" type="primary">LOC116942873</name>
</gene>
<dbReference type="PROSITE" id="PS51296">
    <property type="entry name" value="RIESKE"/>
    <property type="match status" value="1"/>
</dbReference>
<feature type="region of interest" description="Disordered" evidence="6">
    <location>
        <begin position="137"/>
        <end position="158"/>
    </location>
</feature>
<dbReference type="CDD" id="cd03467">
    <property type="entry name" value="Rieske"/>
    <property type="match status" value="1"/>
</dbReference>
<evidence type="ECO:0000313" key="9">
    <source>
        <dbReference type="RefSeq" id="XP_032811161.1"/>
    </source>
</evidence>
<dbReference type="GO" id="GO:0046872">
    <property type="term" value="F:metal ion binding"/>
    <property type="evidence" value="ECO:0007669"/>
    <property type="project" value="UniProtKB-KW"/>
</dbReference>
<keyword evidence="4" id="KW-0411">Iron-sulfur</keyword>
<dbReference type="InterPro" id="IPR017941">
    <property type="entry name" value="Rieske_2Fe-2S"/>
</dbReference>
<dbReference type="AlphaFoldDB" id="A0AAJ7WV06"/>
<evidence type="ECO:0000256" key="4">
    <source>
        <dbReference type="ARBA" id="ARBA00023014"/>
    </source>
</evidence>
<keyword evidence="3" id="KW-0408">Iron</keyword>
<keyword evidence="2" id="KW-0479">Metal-binding</keyword>
<proteinExistence type="predicted"/>
<feature type="region of interest" description="Disordered" evidence="6">
    <location>
        <begin position="1"/>
        <end position="22"/>
    </location>
</feature>
<keyword evidence="1" id="KW-0001">2Fe-2S</keyword>
<dbReference type="KEGG" id="pmrn:116942873"/>
<feature type="domain" description="Rieske" evidence="7">
    <location>
        <begin position="17"/>
        <end position="101"/>
    </location>
</feature>
<keyword evidence="8" id="KW-1185">Reference proteome</keyword>
<sequence length="158" mass="17600">MTSEHQADQPSHDSQTWHHLGSATELASARKKRVCVGGRDIAVFHHKGQFYALDWRCYHAGGPLHQGDIEELPDGTACLICPWHGYRIGLASGEGFYRPANLTGSAPTSGWCSKGVRQRMHHVEVRPDESVHVALSDLKSPRESDRYASRKPKKATFK</sequence>
<dbReference type="Gene3D" id="2.102.10.10">
    <property type="entry name" value="Rieske [2Fe-2S] iron-sulphur domain"/>
    <property type="match status" value="1"/>
</dbReference>
<accession>A0AAJ7WV06</accession>
<dbReference type="SUPFAM" id="SSF50022">
    <property type="entry name" value="ISP domain"/>
    <property type="match status" value="1"/>
</dbReference>
<dbReference type="GeneID" id="116942873"/>
<evidence type="ECO:0000313" key="8">
    <source>
        <dbReference type="Proteomes" id="UP001318040"/>
    </source>
</evidence>
<feature type="compositionally biased region" description="Basic and acidic residues" evidence="6">
    <location>
        <begin position="1"/>
        <end position="11"/>
    </location>
</feature>
<dbReference type="RefSeq" id="XP_032811161.1">
    <property type="nucleotide sequence ID" value="XM_032955270.1"/>
</dbReference>
<dbReference type="InterPro" id="IPR054716">
    <property type="entry name" value="Sol_Rieske_ferrdox_dom"/>
</dbReference>
<evidence type="ECO:0000256" key="1">
    <source>
        <dbReference type="ARBA" id="ARBA00022714"/>
    </source>
</evidence>
<dbReference type="Pfam" id="PF22543">
    <property type="entry name" value="Rieske_4"/>
    <property type="match status" value="1"/>
</dbReference>
<dbReference type="GO" id="GO:0051537">
    <property type="term" value="F:2 iron, 2 sulfur cluster binding"/>
    <property type="evidence" value="ECO:0007669"/>
    <property type="project" value="UniProtKB-KW"/>
</dbReference>